<organism evidence="1 2">
    <name type="scientific">Microcystis panniformis FACHB-1757</name>
    <dbReference type="NCBI Taxonomy" id="1638788"/>
    <lineage>
        <taxon>Bacteria</taxon>
        <taxon>Bacillati</taxon>
        <taxon>Cyanobacteriota</taxon>
        <taxon>Cyanophyceae</taxon>
        <taxon>Oscillatoriophycideae</taxon>
        <taxon>Chroococcales</taxon>
        <taxon>Microcystaceae</taxon>
        <taxon>Microcystis</taxon>
    </lineage>
</organism>
<keyword evidence="2" id="KW-1185">Reference proteome</keyword>
<dbReference type="EMBL" id="CP011339">
    <property type="protein sequence ID" value="AKV66338.1"/>
    <property type="molecule type" value="Genomic_DNA"/>
</dbReference>
<name>A0A0K1RX38_9CHRO</name>
<evidence type="ECO:0000313" key="2">
    <source>
        <dbReference type="Proteomes" id="UP000068167"/>
    </source>
</evidence>
<protein>
    <submittedName>
        <fullName evidence="1">Uncharacterized protein</fullName>
    </submittedName>
</protein>
<dbReference type="KEGG" id="mpk:VL20_1157"/>
<dbReference type="PATRIC" id="fig|1638788.3.peg.1163"/>
<accession>A0A0K1RX38</accession>
<sequence length="168" mass="19121">MSQELTPALEPKRKGTLGEQVRKIADQLQQDTELQIKATSRILGAAAQISENHDQLIREVVDMVEEDLDNQACVYQTINFTVDTLKQQFRTLNEAKYYFGLKANSWAALANKLNNLSTQDSMPIDYDKNSISKRFDVIEGEIRAMRSEISQILFLLKLLIPDKSSLDQ</sequence>
<dbReference type="Proteomes" id="UP000068167">
    <property type="component" value="Chromosome"/>
</dbReference>
<gene>
    <name evidence="1" type="ORF">VL20_1157</name>
</gene>
<reference evidence="1 2" key="1">
    <citation type="journal article" date="2016" name="Stand. Genomic Sci.">
        <title>Complete genome sequence and genomic characterization of Microcystis panniformis FACHB 1757 by third-generation sequencing.</title>
        <authorList>
            <person name="Zhang J.Y."/>
            <person name="Guan R."/>
            <person name="Zhang H.J."/>
            <person name="Li H."/>
            <person name="Xiao P."/>
            <person name="Yu G.L."/>
            <person name="Du L."/>
            <person name="Cao D.M."/>
            <person name="Zhu B.C."/>
            <person name="Li R.H."/>
            <person name="Lu Z.H."/>
        </authorList>
    </citation>
    <scope>NUCLEOTIDE SEQUENCE [LARGE SCALE GENOMIC DNA]</scope>
    <source>
        <strain evidence="1 2">FACHB-1757</strain>
    </source>
</reference>
<dbReference type="AlphaFoldDB" id="A0A0K1RX38"/>
<proteinExistence type="predicted"/>
<evidence type="ECO:0000313" key="1">
    <source>
        <dbReference type="EMBL" id="AKV66338.1"/>
    </source>
</evidence>
<dbReference type="RefSeq" id="WP_002768563.1">
    <property type="nucleotide sequence ID" value="NZ_CP011339.1"/>
</dbReference>